<organism evidence="1 2">
    <name type="scientific">Streblomastix strix</name>
    <dbReference type="NCBI Taxonomy" id="222440"/>
    <lineage>
        <taxon>Eukaryota</taxon>
        <taxon>Metamonada</taxon>
        <taxon>Preaxostyla</taxon>
        <taxon>Oxymonadida</taxon>
        <taxon>Streblomastigidae</taxon>
        <taxon>Streblomastix</taxon>
    </lineage>
</organism>
<dbReference type="Proteomes" id="UP000324800">
    <property type="component" value="Unassembled WGS sequence"/>
</dbReference>
<dbReference type="InterPro" id="IPR013320">
    <property type="entry name" value="ConA-like_dom_sf"/>
</dbReference>
<dbReference type="EMBL" id="SNRW01026882">
    <property type="protein sequence ID" value="KAA6360480.1"/>
    <property type="molecule type" value="Genomic_DNA"/>
</dbReference>
<accession>A0A5J4TR91</accession>
<sequence>MLETLTEMIFFGNVVQFLGVCQKTLKLKNHDRFLKIIETLKVLFVMKNPDPETVIFEQVDGILSKVKQNKDGERVIELDPVITDGIYLFEIIYEKIRDNYCQGPGIMKASYAVQKDCNPRRIYTVGNSQYSNGQKIGLELDKEKGTLHFFIDGVQQPVFVRGINEPVRFYGHIYDNESSFTIVTFKKLPATTTHTVPNEKAVDW</sequence>
<dbReference type="AlphaFoldDB" id="A0A5J4TR91"/>
<gene>
    <name evidence="1" type="ORF">EZS28_043993</name>
</gene>
<evidence type="ECO:0000313" key="2">
    <source>
        <dbReference type="Proteomes" id="UP000324800"/>
    </source>
</evidence>
<evidence type="ECO:0000313" key="1">
    <source>
        <dbReference type="EMBL" id="KAA6360480.1"/>
    </source>
</evidence>
<name>A0A5J4TR91_9EUKA</name>
<evidence type="ECO:0008006" key="3">
    <source>
        <dbReference type="Google" id="ProtNLM"/>
    </source>
</evidence>
<dbReference type="OrthoDB" id="2329056at2759"/>
<proteinExistence type="predicted"/>
<protein>
    <recommendedName>
        <fullName evidence="3">SPRY domain-containing protein</fullName>
    </recommendedName>
</protein>
<comment type="caution">
    <text evidence="1">The sequence shown here is derived from an EMBL/GenBank/DDBJ whole genome shotgun (WGS) entry which is preliminary data.</text>
</comment>
<reference evidence="1 2" key="1">
    <citation type="submission" date="2019-03" db="EMBL/GenBank/DDBJ databases">
        <title>Single cell metagenomics reveals metabolic interactions within the superorganism composed of flagellate Streblomastix strix and complex community of Bacteroidetes bacteria on its surface.</title>
        <authorList>
            <person name="Treitli S.C."/>
            <person name="Kolisko M."/>
            <person name="Husnik F."/>
            <person name="Keeling P."/>
            <person name="Hampl V."/>
        </authorList>
    </citation>
    <scope>NUCLEOTIDE SEQUENCE [LARGE SCALE GENOMIC DNA]</scope>
    <source>
        <strain evidence="1">ST1C</strain>
    </source>
</reference>
<dbReference type="SUPFAM" id="SSF49899">
    <property type="entry name" value="Concanavalin A-like lectins/glucanases"/>
    <property type="match status" value="1"/>
</dbReference>